<keyword evidence="14" id="KW-1185">Reference proteome</keyword>
<accession>A0A4Y9Z881</accession>
<evidence type="ECO:0000259" key="12">
    <source>
        <dbReference type="Pfam" id="PF09757"/>
    </source>
</evidence>
<dbReference type="Pfam" id="PF09757">
    <property type="entry name" value="Arb2-like"/>
    <property type="match status" value="1"/>
</dbReference>
<evidence type="ECO:0000256" key="1">
    <source>
        <dbReference type="ARBA" id="ARBA00004123"/>
    </source>
</evidence>
<evidence type="ECO:0000256" key="7">
    <source>
        <dbReference type="ARBA" id="ARBA00023015"/>
    </source>
</evidence>
<dbReference type="GO" id="GO:0141221">
    <property type="term" value="F:histone deacetylase activity, hydrolytic mechanism"/>
    <property type="evidence" value="ECO:0007669"/>
    <property type="project" value="UniProtKB-EC"/>
</dbReference>
<sequence>MDVDTSMQDGAMDVDAPVLPAATASSSTPAGLPRLDDEEPQRASSVPLHAKEYAVGYVYAPEMMLHSSEQEHPEQPGRIFRIYNILNENGCIKRMKRIPIRKAKRDEVLLVHSEKTWQSILMLKTLTAQDIANSEAYYDSLSLYVHPETPDCARLSCGGVIEAAMAVARNELQKSFAIVRPPGHHAEPEKPMGFCFFNNVAVAVRVVQQLTKIKRIMILDWDVHHGNGTQRCFNDDPSILYMSLHRYEQGRFYPCGPFGSMVSCGEGAGRGFSVNIPWPDKGMGDADYLHAFQRIVMPIAMEFSPELVIISAGFDAADGDPLGQCHVSPAGYAHMTHMLSGLAGGSWWSHWSLDSISKSALEVGRTILGQSPPELPPLVASEIATETVWQVALEQSKFWKNIDPKACEPSAEIDEITYTIPELLKAHRQEYMYRKYEMLEVPLLHEDHQDKFSSQIMCTKDIMENEVLVVFAHEFGNIRAEIADGTTCSIREEHSYLVDTSKQLVAWVQTEGYALLDVNLFPKPGSPELMYAPRSPEQYAKEIMTYLWDNYILLSNAKRVVLVGHGPGVLALTELLAARPAGVMRQVELIVQVVGYGKIPLVPSKQGADLIAWYRTHSLVVVPQDHGILRDGKVLKRHGLVTPIDESKSIKLMMRALPVIQKYVKNCLQPEQAVNGS</sequence>
<dbReference type="InterPro" id="IPR023696">
    <property type="entry name" value="Ureohydrolase_dom_sf"/>
</dbReference>
<evidence type="ECO:0000259" key="11">
    <source>
        <dbReference type="Pfam" id="PF00850"/>
    </source>
</evidence>
<comment type="similarity">
    <text evidence="2">Belongs to the histone deacetylase family. HD type 2 subfamily.</text>
</comment>
<dbReference type="GO" id="GO:0000118">
    <property type="term" value="C:histone deacetylase complex"/>
    <property type="evidence" value="ECO:0007669"/>
    <property type="project" value="TreeGrafter"/>
</dbReference>
<reference evidence="13 14" key="1">
    <citation type="submission" date="2019-02" db="EMBL/GenBank/DDBJ databases">
        <title>Genome sequencing of the rare red list fungi Dentipellis fragilis.</title>
        <authorList>
            <person name="Buettner E."/>
            <person name="Kellner H."/>
        </authorList>
    </citation>
    <scope>NUCLEOTIDE SEQUENCE [LARGE SCALE GENOMIC DNA]</scope>
    <source>
        <strain evidence="13 14">DSM 105465</strain>
    </source>
</reference>
<dbReference type="Gene3D" id="3.40.800.20">
    <property type="entry name" value="Histone deacetylase domain"/>
    <property type="match status" value="1"/>
</dbReference>
<evidence type="ECO:0000256" key="10">
    <source>
        <dbReference type="SAM" id="MobiDB-lite"/>
    </source>
</evidence>
<name>A0A4Y9Z881_9AGAM</name>
<evidence type="ECO:0000313" key="14">
    <source>
        <dbReference type="Proteomes" id="UP000298327"/>
    </source>
</evidence>
<evidence type="ECO:0000313" key="13">
    <source>
        <dbReference type="EMBL" id="TFY70247.1"/>
    </source>
</evidence>
<dbReference type="AlphaFoldDB" id="A0A4Y9Z881"/>
<dbReference type="InterPro" id="IPR037138">
    <property type="entry name" value="His_deacetylse_dom_sf"/>
</dbReference>
<keyword evidence="8" id="KW-0804">Transcription</keyword>
<evidence type="ECO:0000256" key="8">
    <source>
        <dbReference type="ARBA" id="ARBA00023163"/>
    </source>
</evidence>
<dbReference type="InterPro" id="IPR023801">
    <property type="entry name" value="His_deacetylse_dom"/>
</dbReference>
<dbReference type="Proteomes" id="UP000298327">
    <property type="component" value="Unassembled WGS sequence"/>
</dbReference>
<keyword evidence="7" id="KW-0805">Transcription regulation</keyword>
<keyword evidence="6" id="KW-0156">Chromatin regulator</keyword>
<feature type="domain" description="Arb2-like" evidence="12">
    <location>
        <begin position="423"/>
        <end position="658"/>
    </location>
</feature>
<dbReference type="PANTHER" id="PTHR10625:SF5">
    <property type="entry name" value="HISTONE DEACETYLASE"/>
    <property type="match status" value="1"/>
</dbReference>
<keyword evidence="5" id="KW-0378">Hydrolase</keyword>
<dbReference type="PRINTS" id="PR01270">
    <property type="entry name" value="HDASUPER"/>
</dbReference>
<evidence type="ECO:0000256" key="2">
    <source>
        <dbReference type="ARBA" id="ARBA00007738"/>
    </source>
</evidence>
<protein>
    <recommendedName>
        <fullName evidence="3">histone deacetylase</fullName>
        <ecNumber evidence="3">3.5.1.98</ecNumber>
    </recommendedName>
</protein>
<dbReference type="InterPro" id="IPR000286">
    <property type="entry name" value="HDACs"/>
</dbReference>
<evidence type="ECO:0000256" key="5">
    <source>
        <dbReference type="ARBA" id="ARBA00022801"/>
    </source>
</evidence>
<evidence type="ECO:0000256" key="3">
    <source>
        <dbReference type="ARBA" id="ARBA00012111"/>
    </source>
</evidence>
<evidence type="ECO:0000256" key="4">
    <source>
        <dbReference type="ARBA" id="ARBA00022491"/>
    </source>
</evidence>
<comment type="caution">
    <text evidence="13">The sequence shown here is derived from an EMBL/GenBank/DDBJ whole genome shotgun (WGS) entry which is preliminary data.</text>
</comment>
<dbReference type="InterPro" id="IPR019154">
    <property type="entry name" value="Arb2-like_domain"/>
</dbReference>
<dbReference type="EC" id="3.5.1.98" evidence="3"/>
<dbReference type="Pfam" id="PF00850">
    <property type="entry name" value="Hist_deacetyl"/>
    <property type="match status" value="1"/>
</dbReference>
<dbReference type="STRING" id="205917.A0A4Y9Z881"/>
<comment type="subcellular location">
    <subcellularLocation>
        <location evidence="1">Nucleus</location>
    </subcellularLocation>
</comment>
<evidence type="ECO:0000256" key="9">
    <source>
        <dbReference type="ARBA" id="ARBA00023242"/>
    </source>
</evidence>
<keyword evidence="9" id="KW-0539">Nucleus</keyword>
<dbReference type="OrthoDB" id="424012at2759"/>
<proteinExistence type="inferred from homology"/>
<dbReference type="EMBL" id="SEOQ01000113">
    <property type="protein sequence ID" value="TFY70247.1"/>
    <property type="molecule type" value="Genomic_DNA"/>
</dbReference>
<dbReference type="SUPFAM" id="SSF52768">
    <property type="entry name" value="Arginase/deacetylase"/>
    <property type="match status" value="1"/>
</dbReference>
<evidence type="ECO:0000256" key="6">
    <source>
        <dbReference type="ARBA" id="ARBA00022853"/>
    </source>
</evidence>
<gene>
    <name evidence="13" type="ORF">EVG20_g2753</name>
</gene>
<feature type="domain" description="Histone deacetylase" evidence="11">
    <location>
        <begin position="72"/>
        <end position="343"/>
    </location>
</feature>
<feature type="region of interest" description="Disordered" evidence="10">
    <location>
        <begin position="22"/>
        <end position="44"/>
    </location>
</feature>
<keyword evidence="4" id="KW-0678">Repressor</keyword>
<organism evidence="13 14">
    <name type="scientific">Dentipellis fragilis</name>
    <dbReference type="NCBI Taxonomy" id="205917"/>
    <lineage>
        <taxon>Eukaryota</taxon>
        <taxon>Fungi</taxon>
        <taxon>Dikarya</taxon>
        <taxon>Basidiomycota</taxon>
        <taxon>Agaricomycotina</taxon>
        <taxon>Agaricomycetes</taxon>
        <taxon>Russulales</taxon>
        <taxon>Hericiaceae</taxon>
        <taxon>Dentipellis</taxon>
    </lineage>
</organism>
<dbReference type="GO" id="GO:0040029">
    <property type="term" value="P:epigenetic regulation of gene expression"/>
    <property type="evidence" value="ECO:0007669"/>
    <property type="project" value="TreeGrafter"/>
</dbReference>
<dbReference type="PANTHER" id="PTHR10625">
    <property type="entry name" value="HISTONE DEACETYLASE HDAC1-RELATED"/>
    <property type="match status" value="1"/>
</dbReference>